<accession>A0A7N0RH94</accession>
<dbReference type="InterPro" id="IPR005123">
    <property type="entry name" value="Oxoglu/Fe-dep_dioxygenase_dom"/>
</dbReference>
<dbReference type="InterPro" id="IPR044861">
    <property type="entry name" value="IPNS-like_FE2OG_OXY"/>
</dbReference>
<dbReference type="PROSITE" id="PS51471">
    <property type="entry name" value="FE2OG_OXY"/>
    <property type="match status" value="1"/>
</dbReference>
<dbReference type="EnsemblPlants" id="Kaladp0010s0195.1.v1.1">
    <property type="protein sequence ID" value="Kaladp0010s0195.1.v1.1"/>
    <property type="gene ID" value="Kaladp0010s0195.v1.1"/>
</dbReference>
<dbReference type="InterPro" id="IPR050295">
    <property type="entry name" value="Plant_2OG-oxidoreductases"/>
</dbReference>
<reference evidence="6" key="1">
    <citation type="submission" date="2021-01" db="UniProtKB">
        <authorList>
            <consortium name="EnsemblPlants"/>
        </authorList>
    </citation>
    <scope>IDENTIFICATION</scope>
</reference>
<name>A0A7N0RH94_KALFE</name>
<feature type="domain" description="Fe2OG dioxygenase" evidence="5">
    <location>
        <begin position="204"/>
        <end position="303"/>
    </location>
</feature>
<dbReference type="Pfam" id="PF14226">
    <property type="entry name" value="DIOX_N"/>
    <property type="match status" value="1"/>
</dbReference>
<dbReference type="OMA" id="LWSECAN"/>
<evidence type="ECO:0000256" key="4">
    <source>
        <dbReference type="RuleBase" id="RU003682"/>
    </source>
</evidence>
<dbReference type="GO" id="GO:0016491">
    <property type="term" value="F:oxidoreductase activity"/>
    <property type="evidence" value="ECO:0007669"/>
    <property type="project" value="UniProtKB-KW"/>
</dbReference>
<keyword evidence="7" id="KW-1185">Reference proteome</keyword>
<protein>
    <recommendedName>
        <fullName evidence="5">Fe2OG dioxygenase domain-containing protein</fullName>
    </recommendedName>
</protein>
<evidence type="ECO:0000256" key="3">
    <source>
        <dbReference type="ARBA" id="ARBA00023004"/>
    </source>
</evidence>
<dbReference type="Gene3D" id="2.60.120.330">
    <property type="entry name" value="B-lactam Antibiotic, Isopenicillin N Synthase, Chain"/>
    <property type="match status" value="1"/>
</dbReference>
<keyword evidence="4" id="KW-0560">Oxidoreductase</keyword>
<dbReference type="GO" id="GO:0046872">
    <property type="term" value="F:metal ion binding"/>
    <property type="evidence" value="ECO:0007669"/>
    <property type="project" value="UniProtKB-KW"/>
</dbReference>
<dbReference type="InterPro" id="IPR026992">
    <property type="entry name" value="DIOX_N"/>
</dbReference>
<proteinExistence type="inferred from homology"/>
<comment type="similarity">
    <text evidence="1 4">Belongs to the iron/ascorbate-dependent oxidoreductase family.</text>
</comment>
<dbReference type="Pfam" id="PF03171">
    <property type="entry name" value="2OG-FeII_Oxy"/>
    <property type="match status" value="1"/>
</dbReference>
<keyword evidence="2 4" id="KW-0479">Metal-binding</keyword>
<sequence length="317" mass="35241">MAHLNGFQMANSDKPLALNPSHILPEHKRPELGRVSHSASKIPVIDLAGYVDETAPAPSDLVHQISHACEHYGFFQIINHGVSDELCDRVLNELTLIFHLPRQERARLISGDPSKGVRFVNYSVPVDDTSPHDKVSLWSECANHGWHPTDDFTSQFPECLRSYGEVMRELSKELGALGDRLLSLMSQGLGLKNERLKRRFEEDPSRKAHANYYPPCPDPDLTLGLRPHKDPIAINMLIQSLGASGLQVMKDGEWIAIDPLPNALVINLGDQLQILSNGRYKSTVHRAVNNKDARVSLAMFYGLLNGVADPIEELADV</sequence>
<evidence type="ECO:0000256" key="1">
    <source>
        <dbReference type="ARBA" id="ARBA00008056"/>
    </source>
</evidence>
<dbReference type="SUPFAM" id="SSF51197">
    <property type="entry name" value="Clavaminate synthase-like"/>
    <property type="match status" value="1"/>
</dbReference>
<dbReference type="AlphaFoldDB" id="A0A7N0RH94"/>
<evidence type="ECO:0000313" key="7">
    <source>
        <dbReference type="Proteomes" id="UP000594263"/>
    </source>
</evidence>
<dbReference type="Proteomes" id="UP000594263">
    <property type="component" value="Unplaced"/>
</dbReference>
<dbReference type="PANTHER" id="PTHR47991">
    <property type="entry name" value="OXOGLUTARATE/IRON-DEPENDENT DIOXYGENASE"/>
    <property type="match status" value="1"/>
</dbReference>
<organism evidence="6 7">
    <name type="scientific">Kalanchoe fedtschenkoi</name>
    <name type="common">Lavender scallops</name>
    <name type="synonym">South American air plant</name>
    <dbReference type="NCBI Taxonomy" id="63787"/>
    <lineage>
        <taxon>Eukaryota</taxon>
        <taxon>Viridiplantae</taxon>
        <taxon>Streptophyta</taxon>
        <taxon>Embryophyta</taxon>
        <taxon>Tracheophyta</taxon>
        <taxon>Spermatophyta</taxon>
        <taxon>Magnoliopsida</taxon>
        <taxon>eudicotyledons</taxon>
        <taxon>Gunneridae</taxon>
        <taxon>Pentapetalae</taxon>
        <taxon>Saxifragales</taxon>
        <taxon>Crassulaceae</taxon>
        <taxon>Kalanchoe</taxon>
    </lineage>
</organism>
<dbReference type="Gramene" id="Kaladp0010s0195.1.v1.1">
    <property type="protein sequence ID" value="Kaladp0010s0195.1.v1.1"/>
    <property type="gene ID" value="Kaladp0010s0195.v1.1"/>
</dbReference>
<dbReference type="InterPro" id="IPR027443">
    <property type="entry name" value="IPNS-like_sf"/>
</dbReference>
<keyword evidence="3 4" id="KW-0408">Iron</keyword>
<evidence type="ECO:0000256" key="2">
    <source>
        <dbReference type="ARBA" id="ARBA00022723"/>
    </source>
</evidence>
<evidence type="ECO:0000313" key="6">
    <source>
        <dbReference type="EnsemblPlants" id="Kaladp0010s0195.1.v1.1"/>
    </source>
</evidence>
<evidence type="ECO:0000259" key="5">
    <source>
        <dbReference type="PROSITE" id="PS51471"/>
    </source>
</evidence>